<evidence type="ECO:0000313" key="2">
    <source>
        <dbReference type="Proteomes" id="UP000001628"/>
    </source>
</evidence>
<proteinExistence type="predicted"/>
<reference evidence="1 2" key="1">
    <citation type="journal article" date="2011" name="PLoS Genet.">
        <title>Comparative genomic analysis of human fungal pathogens causing paracoccidioidomycosis.</title>
        <authorList>
            <person name="Desjardins C.A."/>
            <person name="Champion M.D."/>
            <person name="Holder J.W."/>
            <person name="Muszewska A."/>
            <person name="Goldberg J."/>
            <person name="Bailao A.M."/>
            <person name="Brigido M.M."/>
            <person name="Ferreira M.E."/>
            <person name="Garcia A.M."/>
            <person name="Grynberg M."/>
            <person name="Gujja S."/>
            <person name="Heiman D.I."/>
            <person name="Henn M.R."/>
            <person name="Kodira C.D."/>
            <person name="Leon-Narvaez H."/>
            <person name="Longo L.V."/>
            <person name="Ma L.J."/>
            <person name="Malavazi I."/>
            <person name="Matsuo A.L."/>
            <person name="Morais F.V."/>
            <person name="Pereira M."/>
            <person name="Rodriguez-Brito S."/>
            <person name="Sakthikumar S."/>
            <person name="Salem-Izacc S.M."/>
            <person name="Sykes S.M."/>
            <person name="Teixeira M.M."/>
            <person name="Vallejo M.C."/>
            <person name="Walter M.E."/>
            <person name="Yandava C."/>
            <person name="Young S."/>
            <person name="Zeng Q."/>
            <person name="Zucker J."/>
            <person name="Felipe M.S."/>
            <person name="Goldman G.H."/>
            <person name="Haas B.J."/>
            <person name="McEwen J.G."/>
            <person name="Nino-Vega G."/>
            <person name="Puccia R."/>
            <person name="San-Blas G."/>
            <person name="Soares C.M."/>
            <person name="Birren B.W."/>
            <person name="Cuomo C.A."/>
        </authorList>
    </citation>
    <scope>NUCLEOTIDE SEQUENCE [LARGE SCALE GENOMIC DNA]</scope>
    <source>
        <strain evidence="1 2">Pb18</strain>
    </source>
</reference>
<sequence>MSGTAYSYNEPSASGLEPVDAMQCPKLIGFPSTTSNYFLQCHIRDNWNLISVPVVPLWEFQSFRSRNLGSFGSHPFQIRLSSNQSNDHSGELQLTTVVTLVIDQHLKTSLGPTHLGLSWGSTQELIAEERLLELLET</sequence>
<evidence type="ECO:0000313" key="1">
    <source>
        <dbReference type="EMBL" id="KGM91415.1"/>
    </source>
</evidence>
<protein>
    <submittedName>
        <fullName evidence="1">Uncharacterized protein</fullName>
    </submittedName>
</protein>
<accession>A0A0A0HVF6</accession>
<keyword evidence="2" id="KW-1185">Reference proteome</keyword>
<dbReference type="GeneID" id="22588394"/>
<dbReference type="EMBL" id="KN275981">
    <property type="protein sequence ID" value="KGM91415.1"/>
    <property type="molecule type" value="Genomic_DNA"/>
</dbReference>
<dbReference type="InParanoid" id="A0A0A0HVF6"/>
<gene>
    <name evidence="1" type="ORF">PADG_12497</name>
</gene>
<dbReference type="VEuPathDB" id="FungiDB:PADG_12497"/>
<dbReference type="RefSeq" id="XP_010763939.1">
    <property type="nucleotide sequence ID" value="XM_010765637.1"/>
</dbReference>
<organism evidence="1 2">
    <name type="scientific">Paracoccidioides brasiliensis (strain Pb18)</name>
    <dbReference type="NCBI Taxonomy" id="502780"/>
    <lineage>
        <taxon>Eukaryota</taxon>
        <taxon>Fungi</taxon>
        <taxon>Dikarya</taxon>
        <taxon>Ascomycota</taxon>
        <taxon>Pezizomycotina</taxon>
        <taxon>Eurotiomycetes</taxon>
        <taxon>Eurotiomycetidae</taxon>
        <taxon>Onygenales</taxon>
        <taxon>Ajellomycetaceae</taxon>
        <taxon>Paracoccidioides</taxon>
    </lineage>
</organism>
<dbReference type="AlphaFoldDB" id="A0A0A0HVF6"/>
<dbReference type="KEGG" id="pbn:PADG_12497"/>
<dbReference type="eggNOG" id="ENOG502RPT5">
    <property type="taxonomic scope" value="Eukaryota"/>
</dbReference>
<name>A0A0A0HVF6_PARBD</name>
<dbReference type="HOGENOM" id="CLU_1865739_0_0_1"/>
<dbReference type="Proteomes" id="UP000001628">
    <property type="component" value="Unassembled WGS sequence"/>
</dbReference>